<keyword evidence="5" id="KW-1185">Reference proteome</keyword>
<gene>
    <name evidence="4" type="ORF">M427DRAFT_141045</name>
</gene>
<evidence type="ECO:0000313" key="4">
    <source>
        <dbReference type="EMBL" id="KXS09323.1"/>
    </source>
</evidence>
<dbReference type="EMBL" id="KQ965870">
    <property type="protein sequence ID" value="KXS09323.1"/>
    <property type="molecule type" value="Genomic_DNA"/>
</dbReference>
<feature type="compositionally biased region" description="Pro residues" evidence="1">
    <location>
        <begin position="84"/>
        <end position="105"/>
    </location>
</feature>
<evidence type="ECO:0000256" key="3">
    <source>
        <dbReference type="SAM" id="SignalP"/>
    </source>
</evidence>
<name>A0A138ZYW8_GONPJ</name>
<proteinExistence type="predicted"/>
<keyword evidence="3" id="KW-0732">Signal</keyword>
<evidence type="ECO:0000256" key="2">
    <source>
        <dbReference type="SAM" id="Phobius"/>
    </source>
</evidence>
<feature type="region of interest" description="Disordered" evidence="1">
    <location>
        <begin position="264"/>
        <end position="286"/>
    </location>
</feature>
<dbReference type="Proteomes" id="UP000070544">
    <property type="component" value="Unassembled WGS sequence"/>
</dbReference>
<accession>A0A138ZYW8</accession>
<feature type="compositionally biased region" description="Low complexity" evidence="1">
    <location>
        <begin position="159"/>
        <end position="204"/>
    </location>
</feature>
<evidence type="ECO:0000313" key="5">
    <source>
        <dbReference type="Proteomes" id="UP000070544"/>
    </source>
</evidence>
<feature type="region of interest" description="Disordered" evidence="1">
    <location>
        <begin position="327"/>
        <end position="414"/>
    </location>
</feature>
<keyword evidence="2" id="KW-0472">Membrane</keyword>
<reference evidence="4 5" key="1">
    <citation type="journal article" date="2015" name="Genome Biol. Evol.">
        <title>Phylogenomic analyses indicate that early fungi evolved digesting cell walls of algal ancestors of land plants.</title>
        <authorList>
            <person name="Chang Y."/>
            <person name="Wang S."/>
            <person name="Sekimoto S."/>
            <person name="Aerts A.L."/>
            <person name="Choi C."/>
            <person name="Clum A."/>
            <person name="LaButti K.M."/>
            <person name="Lindquist E.A."/>
            <person name="Yee Ngan C."/>
            <person name="Ohm R.A."/>
            <person name="Salamov A.A."/>
            <person name="Grigoriev I.V."/>
            <person name="Spatafora J.W."/>
            <person name="Berbee M.L."/>
        </authorList>
    </citation>
    <scope>NUCLEOTIDE SEQUENCE [LARGE SCALE GENOMIC DNA]</scope>
    <source>
        <strain evidence="4 5">JEL478</strain>
    </source>
</reference>
<feature type="signal peptide" evidence="3">
    <location>
        <begin position="1"/>
        <end position="20"/>
    </location>
</feature>
<feature type="region of interest" description="Disordered" evidence="1">
    <location>
        <begin position="84"/>
        <end position="133"/>
    </location>
</feature>
<evidence type="ECO:0000256" key="1">
    <source>
        <dbReference type="SAM" id="MobiDB-lite"/>
    </source>
</evidence>
<dbReference type="STRING" id="1344416.A0A138ZYW8"/>
<keyword evidence="2" id="KW-0812">Transmembrane</keyword>
<keyword evidence="2" id="KW-1133">Transmembrane helix</keyword>
<sequence>MRSIGLCLLLVSSAVSIVNGQGSLTNSGCVCTSQCYTGLVTSLAWCWVTASTCPSSGPPYTDTRDGVTRGWDVCLPGSPVIPYPGGPVPPPPPPVATSAAPPPAIPSDTIATASPITSPPPLSETAGSTQVTPVASTVTPATVSVSATPLATASGTVATASASATGASSTATGTSGTSSTSRSSSSTGTASSSSATTTSTETSTPLSGRTINIHSFVGDLSPGAIGGILVAAFLVLIALLSCCEICLRRRRARIQAESIAALGVSSAARRRRKPGQEDPDEVDPELRYGSQHATYEVDQRYGNVAPAADPNDPNLGVELWQKWSRQEEATGGADTPPLSGPGAGGNPAIYGQEEVEEVASPNAGRSFTLFRRGNTGPRTRGLEGDRTRAAFAPSPLPTWLNVGRTPTPGWRERG</sequence>
<feature type="transmembrane region" description="Helical" evidence="2">
    <location>
        <begin position="224"/>
        <end position="247"/>
    </location>
</feature>
<dbReference type="AlphaFoldDB" id="A0A138ZYW8"/>
<feature type="chain" id="PRO_5007295773" evidence="3">
    <location>
        <begin position="21"/>
        <end position="414"/>
    </location>
</feature>
<protein>
    <submittedName>
        <fullName evidence="4">Uncharacterized protein</fullName>
    </submittedName>
</protein>
<feature type="region of interest" description="Disordered" evidence="1">
    <location>
        <begin position="159"/>
        <end position="208"/>
    </location>
</feature>
<organism evidence="4 5">
    <name type="scientific">Gonapodya prolifera (strain JEL478)</name>
    <name type="common">Monoblepharis prolifera</name>
    <dbReference type="NCBI Taxonomy" id="1344416"/>
    <lineage>
        <taxon>Eukaryota</taxon>
        <taxon>Fungi</taxon>
        <taxon>Fungi incertae sedis</taxon>
        <taxon>Chytridiomycota</taxon>
        <taxon>Chytridiomycota incertae sedis</taxon>
        <taxon>Monoblepharidomycetes</taxon>
        <taxon>Monoblepharidales</taxon>
        <taxon>Gonapodyaceae</taxon>
        <taxon>Gonapodya</taxon>
    </lineage>
</organism>